<dbReference type="InterPro" id="IPR004375">
    <property type="entry name" value="NanQ/TabA/YiaL"/>
</dbReference>
<keyword evidence="2" id="KW-1185">Reference proteome</keyword>
<dbReference type="PANTHER" id="PTHR34986:SF1">
    <property type="entry name" value="PROTEIN YIAL"/>
    <property type="match status" value="1"/>
</dbReference>
<sequence>MVIDKIENQHLYVGLSSRIDKALNYISKTDLVNTEIGKYEIDGQNVIAIVQEYISKNPEDAKQESHFEHIDIQYIISGEEMMGLGILTNQVPHTVIHEKDVAFYPNDSTPFKLEKGMFAILYPNDLHCPGMKCGENSKVKKLVVKIRI</sequence>
<evidence type="ECO:0000313" key="2">
    <source>
        <dbReference type="Proteomes" id="UP000218267"/>
    </source>
</evidence>
<name>A0A1Y1CPN4_9BACT</name>
<evidence type="ECO:0008006" key="3">
    <source>
        <dbReference type="Google" id="ProtNLM"/>
    </source>
</evidence>
<evidence type="ECO:0000313" key="1">
    <source>
        <dbReference type="EMBL" id="BAX81912.1"/>
    </source>
</evidence>
<dbReference type="Gene3D" id="2.60.120.370">
    <property type="entry name" value="YhcH/YjgK/YiaL"/>
    <property type="match status" value="1"/>
</dbReference>
<dbReference type="EMBL" id="AP018042">
    <property type="protein sequence ID" value="BAX81912.1"/>
    <property type="molecule type" value="Genomic_DNA"/>
</dbReference>
<accession>A0A1Y1CPN4</accession>
<dbReference type="OrthoDB" id="9792756at2"/>
<reference evidence="2" key="2">
    <citation type="journal article" date="2020" name="Antonie Van Leeuwenhoek">
        <title>Labilibaculum antarcticum sp. nov., a novel facultative anaerobic, psychrotorelant bacterium isolated from marine sediment of Antarctica.</title>
        <authorList>
            <person name="Watanabe M."/>
            <person name="Kojima H."/>
            <person name="Fukui M."/>
        </authorList>
    </citation>
    <scope>NUCLEOTIDE SEQUENCE [LARGE SCALE GENOMIC DNA]</scope>
    <source>
        <strain evidence="2">SPP2</strain>
    </source>
</reference>
<dbReference type="PANTHER" id="PTHR34986">
    <property type="entry name" value="EVOLVED BETA-GALACTOSIDASE SUBUNIT BETA"/>
    <property type="match status" value="1"/>
</dbReference>
<protein>
    <recommendedName>
        <fullName evidence="3">YhcH/YjgK/YiaL family protein</fullName>
    </recommendedName>
</protein>
<dbReference type="NCBIfam" id="TIGR00022">
    <property type="entry name" value="YhcH/YjgK/YiaL family protein"/>
    <property type="match status" value="1"/>
</dbReference>
<gene>
    <name evidence="1" type="ORF">ALGA_3620</name>
</gene>
<organism evidence="1 2">
    <name type="scientific">Labilibaculum antarcticum</name>
    <dbReference type="NCBI Taxonomy" id="1717717"/>
    <lineage>
        <taxon>Bacteria</taxon>
        <taxon>Pseudomonadati</taxon>
        <taxon>Bacteroidota</taxon>
        <taxon>Bacteroidia</taxon>
        <taxon>Marinilabiliales</taxon>
        <taxon>Marinifilaceae</taxon>
        <taxon>Labilibaculum</taxon>
    </lineage>
</organism>
<dbReference type="SUPFAM" id="SSF51197">
    <property type="entry name" value="Clavaminate synthase-like"/>
    <property type="match status" value="1"/>
</dbReference>
<reference evidence="1 2" key="1">
    <citation type="journal article" date="2018" name="Mar. Genomics">
        <title>Complete genome sequence of Marinifilaceae bacterium strain SPP2, isolated from the Antarctic marine sediment.</title>
        <authorList>
            <person name="Watanabe M."/>
            <person name="Kojima H."/>
            <person name="Fukui M."/>
        </authorList>
    </citation>
    <scope>NUCLEOTIDE SEQUENCE [LARGE SCALE GENOMIC DNA]</scope>
    <source>
        <strain evidence="1 2">SPP2</strain>
    </source>
</reference>
<dbReference type="InterPro" id="IPR037012">
    <property type="entry name" value="NanQ/TabA/YiaL_sf"/>
</dbReference>
<dbReference type="GO" id="GO:0005829">
    <property type="term" value="C:cytosol"/>
    <property type="evidence" value="ECO:0007669"/>
    <property type="project" value="TreeGrafter"/>
</dbReference>
<dbReference type="KEGG" id="mbas:ALGA_3620"/>
<dbReference type="Proteomes" id="UP000218267">
    <property type="component" value="Chromosome"/>
</dbReference>
<dbReference type="Pfam" id="PF04074">
    <property type="entry name" value="DUF386"/>
    <property type="match status" value="1"/>
</dbReference>
<dbReference type="RefSeq" id="WP_096431761.1">
    <property type="nucleotide sequence ID" value="NZ_AP018042.1"/>
</dbReference>
<proteinExistence type="predicted"/>
<dbReference type="AlphaFoldDB" id="A0A1Y1CPN4"/>